<dbReference type="PROSITE" id="PS50089">
    <property type="entry name" value="ZF_RING_2"/>
    <property type="match status" value="1"/>
</dbReference>
<evidence type="ECO:0000313" key="9">
    <source>
        <dbReference type="Proteomes" id="UP000236319"/>
    </source>
</evidence>
<keyword evidence="2 4" id="KW-0863">Zinc-finger</keyword>
<dbReference type="VEuPathDB" id="PiroplasmaDB:BOVATA_004930"/>
<dbReference type="EMBL" id="BDSA01000001">
    <property type="protein sequence ID" value="GBE59000.1"/>
    <property type="molecule type" value="Genomic_DNA"/>
</dbReference>
<dbReference type="Gene3D" id="4.10.60.10">
    <property type="entry name" value="Zinc finger, CCHC-type"/>
    <property type="match status" value="1"/>
</dbReference>
<dbReference type="GO" id="GO:0006513">
    <property type="term" value="P:protein monoubiquitination"/>
    <property type="evidence" value="ECO:0007669"/>
    <property type="project" value="InterPro"/>
</dbReference>
<dbReference type="GO" id="GO:0003697">
    <property type="term" value="F:single-stranded DNA binding"/>
    <property type="evidence" value="ECO:0007669"/>
    <property type="project" value="InterPro"/>
</dbReference>
<evidence type="ECO:0000256" key="3">
    <source>
        <dbReference type="ARBA" id="ARBA00022833"/>
    </source>
</evidence>
<accession>A0A2H6K7N5</accession>
<dbReference type="PROSITE" id="PS50158">
    <property type="entry name" value="ZF_CCHC"/>
    <property type="match status" value="1"/>
</dbReference>
<evidence type="ECO:0000313" key="8">
    <source>
        <dbReference type="EMBL" id="GBE59000.1"/>
    </source>
</evidence>
<feature type="compositionally biased region" description="Low complexity" evidence="5">
    <location>
        <begin position="124"/>
        <end position="135"/>
    </location>
</feature>
<feature type="compositionally biased region" description="Polar residues" evidence="5">
    <location>
        <begin position="136"/>
        <end position="150"/>
    </location>
</feature>
<dbReference type="InterPro" id="IPR001841">
    <property type="entry name" value="Znf_RING"/>
</dbReference>
<keyword evidence="9" id="KW-1185">Reference proteome</keyword>
<dbReference type="InterPro" id="IPR013083">
    <property type="entry name" value="Znf_RING/FYVE/PHD"/>
</dbReference>
<dbReference type="InterPro" id="IPR001878">
    <property type="entry name" value="Znf_CCHC"/>
</dbReference>
<evidence type="ECO:0000256" key="1">
    <source>
        <dbReference type="ARBA" id="ARBA00022723"/>
    </source>
</evidence>
<feature type="domain" description="CCHC-type" evidence="7">
    <location>
        <begin position="290"/>
        <end position="305"/>
    </location>
</feature>
<feature type="region of interest" description="Disordered" evidence="5">
    <location>
        <begin position="124"/>
        <end position="211"/>
    </location>
</feature>
<dbReference type="InterPro" id="IPR039577">
    <property type="entry name" value="Rad18"/>
</dbReference>
<dbReference type="GO" id="GO:0008270">
    <property type="term" value="F:zinc ion binding"/>
    <property type="evidence" value="ECO:0007669"/>
    <property type="project" value="UniProtKB-KW"/>
</dbReference>
<dbReference type="Proteomes" id="UP000236319">
    <property type="component" value="Unassembled WGS sequence"/>
</dbReference>
<dbReference type="SUPFAM" id="SSF57850">
    <property type="entry name" value="RING/U-box"/>
    <property type="match status" value="1"/>
</dbReference>
<dbReference type="AlphaFoldDB" id="A0A2H6K7N5"/>
<dbReference type="SUPFAM" id="SSF57756">
    <property type="entry name" value="Retrovirus zinc finger-like domains"/>
    <property type="match status" value="1"/>
</dbReference>
<keyword evidence="1" id="KW-0479">Metal-binding</keyword>
<dbReference type="Pfam" id="PF13696">
    <property type="entry name" value="zf-CCHC_2"/>
    <property type="match status" value="1"/>
</dbReference>
<dbReference type="PANTHER" id="PTHR14134">
    <property type="entry name" value="E3 UBIQUITIN-PROTEIN LIGASE RAD18"/>
    <property type="match status" value="1"/>
</dbReference>
<protein>
    <submittedName>
        <fullName evidence="8">Zinc C3HC4 type protein</fullName>
    </submittedName>
</protein>
<dbReference type="InterPro" id="IPR025829">
    <property type="entry name" value="Zn_knuckle_CX2CX3GHX4C"/>
</dbReference>
<feature type="compositionally biased region" description="Polar residues" evidence="5">
    <location>
        <begin position="182"/>
        <end position="200"/>
    </location>
</feature>
<dbReference type="Gene3D" id="3.30.40.10">
    <property type="entry name" value="Zinc/RING finger domain, C3HC4 (zinc finger)"/>
    <property type="match status" value="1"/>
</dbReference>
<gene>
    <name evidence="8" type="ORF">BOVATA_004930</name>
</gene>
<evidence type="ECO:0000256" key="5">
    <source>
        <dbReference type="SAM" id="MobiDB-lite"/>
    </source>
</evidence>
<evidence type="ECO:0000256" key="2">
    <source>
        <dbReference type="ARBA" id="ARBA00022771"/>
    </source>
</evidence>
<sequence>MSEMLQWKLKGTSSAFSTSRLVHLPCTVRIAREKLKEECGLQNVTAIDFVLYLPSNEPEVLPDSYSLGEQCQVLVARCPAAEARKLLEAAEKRFAVPGIAASTSKSESNTGSISRIATTVSMAQSSSATISSRPSMESQTQESNAESLNGETVEDRKLTAFVGGSPTITRQRTAGEFDDATTHSSLSEPSLLNGGASSVNAESAIDSDDEDSRIRAAMQERDFYGGESTEAVSRRYYRHRTLAAPGAPVTGGAPRGVRRLSHSHASYSTPGHRFDHGAAEVIPVAENYVCHLCGQRGHHIRNCTQSDGKKPHKKVRLATGIPVDFLQVIGEDEIGNYGEVYLLRTGEFAVMKDMSRVSGGAFFTKSADQRIQSQLGLSEAESKNMVRSLRCSICNNFFNNPVAVLCCGVSFCLECVVDRAGGRAKIDLSRIYHCPRCQSELHFSDLQANTALKNAVDDLVLRKSGEPKSRDTPVTAKRSATRAEVKGKDLVDVSFLKKQKTLASEYLTKLRQ</sequence>
<name>A0A2H6K7N5_9APIC</name>
<proteinExistence type="predicted"/>
<dbReference type="OrthoDB" id="106784at2759"/>
<comment type="caution">
    <text evidence="8">The sequence shown here is derived from an EMBL/GenBank/DDBJ whole genome shotgun (WGS) entry which is preliminary data.</text>
</comment>
<dbReference type="GeneID" id="39872770"/>
<dbReference type="GO" id="GO:0006301">
    <property type="term" value="P:DNA damage tolerance"/>
    <property type="evidence" value="ECO:0007669"/>
    <property type="project" value="InterPro"/>
</dbReference>
<dbReference type="GO" id="GO:0061630">
    <property type="term" value="F:ubiquitin protein ligase activity"/>
    <property type="evidence" value="ECO:0007669"/>
    <property type="project" value="InterPro"/>
</dbReference>
<dbReference type="InterPro" id="IPR036875">
    <property type="entry name" value="Znf_CCHC_sf"/>
</dbReference>
<keyword evidence="3" id="KW-0862">Zinc</keyword>
<organism evidence="8 9">
    <name type="scientific">Babesia ovata</name>
    <dbReference type="NCBI Taxonomy" id="189622"/>
    <lineage>
        <taxon>Eukaryota</taxon>
        <taxon>Sar</taxon>
        <taxon>Alveolata</taxon>
        <taxon>Apicomplexa</taxon>
        <taxon>Aconoidasida</taxon>
        <taxon>Piroplasmida</taxon>
        <taxon>Babesiidae</taxon>
        <taxon>Babesia</taxon>
    </lineage>
</organism>
<feature type="domain" description="RING-type" evidence="6">
    <location>
        <begin position="391"/>
        <end position="438"/>
    </location>
</feature>
<evidence type="ECO:0000259" key="6">
    <source>
        <dbReference type="PROSITE" id="PS50089"/>
    </source>
</evidence>
<evidence type="ECO:0000259" key="7">
    <source>
        <dbReference type="PROSITE" id="PS50158"/>
    </source>
</evidence>
<reference evidence="8 9" key="1">
    <citation type="journal article" date="2017" name="BMC Genomics">
        <title>Whole-genome assembly of Babesia ovata and comparative genomics between closely related pathogens.</title>
        <authorList>
            <person name="Yamagishi J."/>
            <person name="Asada M."/>
            <person name="Hakimi H."/>
            <person name="Tanaka T.Q."/>
            <person name="Sugimoto C."/>
            <person name="Kawazu S."/>
        </authorList>
    </citation>
    <scope>NUCLEOTIDE SEQUENCE [LARGE SCALE GENOMIC DNA]</scope>
    <source>
        <strain evidence="8 9">Miyake</strain>
    </source>
</reference>
<evidence type="ECO:0000256" key="4">
    <source>
        <dbReference type="PROSITE-ProRule" id="PRU00047"/>
    </source>
</evidence>
<dbReference type="RefSeq" id="XP_028865243.1">
    <property type="nucleotide sequence ID" value="XM_029009410.1"/>
</dbReference>